<keyword evidence="1" id="KW-0812">Transmembrane</keyword>
<gene>
    <name evidence="2" type="ORF">DY240_06840</name>
</gene>
<evidence type="ECO:0000313" key="2">
    <source>
        <dbReference type="EMBL" id="RIQ30998.1"/>
    </source>
</evidence>
<evidence type="ECO:0000313" key="3">
    <source>
        <dbReference type="Proteomes" id="UP000284057"/>
    </source>
</evidence>
<proteinExistence type="predicted"/>
<comment type="caution">
    <text evidence="2">The sequence shown here is derived from an EMBL/GenBank/DDBJ whole genome shotgun (WGS) entry which is preliminary data.</text>
</comment>
<feature type="transmembrane region" description="Helical" evidence="1">
    <location>
        <begin position="270"/>
        <end position="303"/>
    </location>
</feature>
<name>A0A418KUM9_9ACTN</name>
<keyword evidence="1" id="KW-1133">Transmembrane helix</keyword>
<feature type="transmembrane region" description="Helical" evidence="1">
    <location>
        <begin position="118"/>
        <end position="136"/>
    </location>
</feature>
<dbReference type="Proteomes" id="UP000284057">
    <property type="component" value="Unassembled WGS sequence"/>
</dbReference>
<keyword evidence="1" id="KW-0472">Membrane</keyword>
<evidence type="ECO:0008006" key="4">
    <source>
        <dbReference type="Google" id="ProtNLM"/>
    </source>
</evidence>
<feature type="transmembrane region" description="Helical" evidence="1">
    <location>
        <begin position="323"/>
        <end position="345"/>
    </location>
</feature>
<feature type="transmembrane region" description="Helical" evidence="1">
    <location>
        <begin position="95"/>
        <end position="112"/>
    </location>
</feature>
<protein>
    <recommendedName>
        <fullName evidence="4">Glycosyltransferase RgtA/B/C/D-like domain-containing protein</fullName>
    </recommendedName>
</protein>
<feature type="transmembrane region" description="Helical" evidence="1">
    <location>
        <begin position="143"/>
        <end position="161"/>
    </location>
</feature>
<feature type="transmembrane region" description="Helical" evidence="1">
    <location>
        <begin position="208"/>
        <end position="230"/>
    </location>
</feature>
<keyword evidence="3" id="KW-1185">Reference proteome</keyword>
<feature type="transmembrane region" description="Helical" evidence="1">
    <location>
        <begin position="242"/>
        <end position="263"/>
    </location>
</feature>
<feature type="transmembrane region" description="Helical" evidence="1">
    <location>
        <begin position="167"/>
        <end position="196"/>
    </location>
</feature>
<accession>A0A418KUM9</accession>
<evidence type="ECO:0000256" key="1">
    <source>
        <dbReference type="SAM" id="Phobius"/>
    </source>
</evidence>
<organism evidence="2 3">
    <name type="scientific">Jiangella rhizosphaerae</name>
    <dbReference type="NCBI Taxonomy" id="2293569"/>
    <lineage>
        <taxon>Bacteria</taxon>
        <taxon>Bacillati</taxon>
        <taxon>Actinomycetota</taxon>
        <taxon>Actinomycetes</taxon>
        <taxon>Jiangellales</taxon>
        <taxon>Jiangellaceae</taxon>
        <taxon>Jiangella</taxon>
    </lineage>
</organism>
<dbReference type="EMBL" id="QUAL01000054">
    <property type="protein sequence ID" value="RIQ30998.1"/>
    <property type="molecule type" value="Genomic_DNA"/>
</dbReference>
<sequence>MQPRPPRPRPVRTWFRRHGRDFAWLAPLLVLAGFVHSSGMTRAPAFTEVEGETITRIADGAWSLPADFGLAQLAAWIGPAGALDRAAHAVAAGREALLVVQLLGVVLLWMLARRLDVARPAAAVAVAVFAVSPLALYLHRMVLVENVAVLWMLLGFALATARRRQPVAFPAAGVAVLLAVLTQATFVVVAPFVVWTMWQQVTARAWRLALGGLAAATAAGGYVYVLFSLAGPVRGGEAPEHLWSLDPVLVAVGPAAAAAALLFRPLRPAAGALLTLALLIVVPGGSAAVALPIAAVPLAALLVPAAAHRLIVRLLTVRGRPEAMPLAIMTATAAAALIVVVTATWPGELRPLLRGDAVAPVAQAERWIEANVPRDARLVVDHTMREDLLRSGFSAGGVLPFTSFPVATAPGDLLPLGAAVPARRTFEPRPPGWTHYDYIVSTPALRADDTDRPDVRTALVESTVVAEFGSGGGRVEIRAIHPLGRAVAEAVAAGDRRTVRYATGQLLRNDALTFNAAARAVASAGRVDPRLVIVLGKLSGTHQLDVSLPALPGEQDGVRRRLVLGGLPTEDEAARLALWLLGQPPPFTPSQVDTDGTTVVATYSLAAPRGLLPDPP</sequence>
<reference evidence="2 3" key="1">
    <citation type="submission" date="2018-09" db="EMBL/GenBank/DDBJ databases">
        <title>Isolation, diversity and antifungal activity of actinobacteria from wheat.</title>
        <authorList>
            <person name="Han C."/>
        </authorList>
    </citation>
    <scope>NUCLEOTIDE SEQUENCE [LARGE SCALE GENOMIC DNA]</scope>
    <source>
        <strain evidence="2 3">NEAU-YY265</strain>
    </source>
</reference>
<feature type="transmembrane region" description="Helical" evidence="1">
    <location>
        <begin position="61"/>
        <end position="83"/>
    </location>
</feature>
<dbReference type="AlphaFoldDB" id="A0A418KUM9"/>